<comment type="subcellular location">
    <subcellularLocation>
        <location evidence="1">Cell outer membrane</location>
    </subcellularLocation>
</comment>
<dbReference type="AlphaFoldDB" id="A0AAD0EE67"/>
<dbReference type="EMBL" id="CP010784">
    <property type="protein sequence ID" value="ATF07248.1"/>
    <property type="molecule type" value="Genomic_DNA"/>
</dbReference>
<reference evidence="7 8" key="1">
    <citation type="journal article" date="2017" name="Front. Microbiol.">
        <title>Phaeobacter piscinae sp. nov., a species of the Roseobacter group and potential aquaculture probiont.</title>
        <authorList>
            <person name="Sonnenschein E.C."/>
            <person name="Phippen C.B.W."/>
            <person name="Nielsen K.F."/>
            <person name="Mateiu R.V."/>
            <person name="Melchiorsen J."/>
            <person name="Gram L."/>
            <person name="Overmann J."/>
            <person name="Freese H.M."/>
        </authorList>
    </citation>
    <scope>NUCLEOTIDE SEQUENCE [LARGE SCALE GENOMIC DNA]</scope>
    <source>
        <strain evidence="7 8">P63</strain>
    </source>
</reference>
<dbReference type="GeneID" id="31847570"/>
<gene>
    <name evidence="7" type="ORF">PhaeoP63_03199</name>
</gene>
<evidence type="ECO:0000313" key="7">
    <source>
        <dbReference type="EMBL" id="ATF07248.1"/>
    </source>
</evidence>
<dbReference type="GO" id="GO:0009279">
    <property type="term" value="C:cell outer membrane"/>
    <property type="evidence" value="ECO:0007669"/>
    <property type="project" value="UniProtKB-SubCell"/>
</dbReference>
<keyword evidence="2 4" id="KW-0472">Membrane</keyword>
<dbReference type="Pfam" id="PF00691">
    <property type="entry name" value="OmpA"/>
    <property type="match status" value="1"/>
</dbReference>
<dbReference type="CDD" id="cd07185">
    <property type="entry name" value="OmpA_C-like"/>
    <property type="match status" value="1"/>
</dbReference>
<dbReference type="SUPFAM" id="SSF103088">
    <property type="entry name" value="OmpA-like"/>
    <property type="match status" value="1"/>
</dbReference>
<name>A0AAD0EE67_9RHOB</name>
<dbReference type="Proteomes" id="UP000217545">
    <property type="component" value="Chromosome"/>
</dbReference>
<organism evidence="7 8">
    <name type="scientific">Phaeobacter gallaeciensis</name>
    <dbReference type="NCBI Taxonomy" id="60890"/>
    <lineage>
        <taxon>Bacteria</taxon>
        <taxon>Pseudomonadati</taxon>
        <taxon>Pseudomonadota</taxon>
        <taxon>Alphaproteobacteria</taxon>
        <taxon>Rhodobacterales</taxon>
        <taxon>Roseobacteraceae</taxon>
        <taxon>Phaeobacter</taxon>
    </lineage>
</organism>
<protein>
    <submittedName>
        <fullName evidence="7">OmpA domain-containing protein</fullName>
    </submittedName>
</protein>
<dbReference type="InterPro" id="IPR036737">
    <property type="entry name" value="OmpA-like_sf"/>
</dbReference>
<proteinExistence type="predicted"/>
<keyword evidence="3" id="KW-0998">Cell outer membrane</keyword>
<evidence type="ECO:0000256" key="1">
    <source>
        <dbReference type="ARBA" id="ARBA00004442"/>
    </source>
</evidence>
<dbReference type="RefSeq" id="WP_024098550.1">
    <property type="nucleotide sequence ID" value="NZ_CP010588.1"/>
</dbReference>
<sequence length="636" mass="67172">MRLSSLLISGLTFVAAAALSLVVAGFAVTGIEAGSETAVRRALDTAGHTWAEVTADGLRVILNGTAPDEATRFSVISLVGGVVDAARVIDEMQITPSEGIAPPRFSAEILRNDSGISIIGLIPRVTDRETVITRLNTIAGADQVADLLETANYTAPKGWMPAMDFALDALSLLPRSKISVEAEEVSITAISDSADAKEQIEKRLTRMAPAGLRLALDIAAPRPVITPFTLRYSLDDTGGRFDACSAESALSRDRILRAATKAGFDGKADCVIGMGVPSPNWARAAELGIASLAELGAGSVTLANADMTLVAAEGTAPALFDHVVGELESALPQVFALHAVLPEPETDEGSGPPEFTATLSPEGQVQLRGRISDEALRQISSSYAQARFGSQNVYSATRVVEDLPADWPVRVLAGLEALSHLQRGAVSVTPDSLSLSGMSHREDAPSEIAKLLSAKLGEAESYELNVTYEEPPEPADKPMSPELCEAELAAVQAVSKITFEPGSATVAADSRDTLDQIADILARCDGVRLEIQGHTDSQGREEMNQNLSQARAQSVLNELRGRRLVTSSFTAKGYGESTPIASNDTEDGREANRRIEFRLIRPANDATSETTLDEAATAPEGTSETPSDSEQETSGQ</sequence>
<evidence type="ECO:0000259" key="6">
    <source>
        <dbReference type="PROSITE" id="PS51123"/>
    </source>
</evidence>
<evidence type="ECO:0000256" key="3">
    <source>
        <dbReference type="ARBA" id="ARBA00023237"/>
    </source>
</evidence>
<feature type="compositionally biased region" description="Basic and acidic residues" evidence="5">
    <location>
        <begin position="586"/>
        <end position="599"/>
    </location>
</feature>
<feature type="domain" description="OmpA-like" evidence="6">
    <location>
        <begin position="486"/>
        <end position="603"/>
    </location>
</feature>
<dbReference type="Gene3D" id="3.40.1520.20">
    <property type="match status" value="2"/>
</dbReference>
<evidence type="ECO:0000313" key="8">
    <source>
        <dbReference type="Proteomes" id="UP000217545"/>
    </source>
</evidence>
<feature type="region of interest" description="Disordered" evidence="5">
    <location>
        <begin position="573"/>
        <end position="636"/>
    </location>
</feature>
<dbReference type="InterPro" id="IPR050330">
    <property type="entry name" value="Bact_OuterMem_StrucFunc"/>
</dbReference>
<dbReference type="InterPro" id="IPR006664">
    <property type="entry name" value="OMP_bac"/>
</dbReference>
<feature type="compositionally biased region" description="Acidic residues" evidence="5">
    <location>
        <begin position="627"/>
        <end position="636"/>
    </location>
</feature>
<dbReference type="PANTHER" id="PTHR30329:SF21">
    <property type="entry name" value="LIPOPROTEIN YIAD-RELATED"/>
    <property type="match status" value="1"/>
</dbReference>
<dbReference type="Gene3D" id="3.30.1330.60">
    <property type="entry name" value="OmpA-like domain"/>
    <property type="match status" value="1"/>
</dbReference>
<dbReference type="PANTHER" id="PTHR30329">
    <property type="entry name" value="STATOR ELEMENT OF FLAGELLAR MOTOR COMPLEX"/>
    <property type="match status" value="1"/>
</dbReference>
<dbReference type="PROSITE" id="PS51123">
    <property type="entry name" value="OMPA_2"/>
    <property type="match status" value="1"/>
</dbReference>
<dbReference type="PRINTS" id="PR01021">
    <property type="entry name" value="OMPADOMAIN"/>
</dbReference>
<evidence type="ECO:0000256" key="5">
    <source>
        <dbReference type="SAM" id="MobiDB-lite"/>
    </source>
</evidence>
<evidence type="ECO:0000256" key="2">
    <source>
        <dbReference type="ARBA" id="ARBA00023136"/>
    </source>
</evidence>
<evidence type="ECO:0000256" key="4">
    <source>
        <dbReference type="PROSITE-ProRule" id="PRU00473"/>
    </source>
</evidence>
<accession>A0AAD0EE67</accession>
<dbReference type="InterPro" id="IPR006665">
    <property type="entry name" value="OmpA-like"/>
</dbReference>